<dbReference type="GO" id="GO:0004834">
    <property type="term" value="F:tryptophan synthase activity"/>
    <property type="evidence" value="ECO:0007669"/>
    <property type="project" value="UniProtKB-EC"/>
</dbReference>
<protein>
    <submittedName>
        <fullName evidence="1">Tryptophan synthase beta chain like</fullName>
        <ecNumber evidence="1">4.2.1.20</ecNumber>
    </submittedName>
    <submittedName>
        <fullName evidence="2">Tryptophan synthase subunit beta</fullName>
    </submittedName>
</protein>
<proteinExistence type="predicted"/>
<dbReference type="EMBL" id="MJLX01000028">
    <property type="protein sequence ID" value="RLM23473.1"/>
    <property type="molecule type" value="Genomic_DNA"/>
</dbReference>
<dbReference type="EC" id="4.2.1.20" evidence="1"/>
<evidence type="ECO:0000313" key="4">
    <source>
        <dbReference type="Proteomes" id="UP000285972"/>
    </source>
</evidence>
<reference evidence="3" key="2">
    <citation type="submission" date="2015-01" db="EMBL/GenBank/DDBJ databases">
        <authorList>
            <person name="Paterson Steve"/>
        </authorList>
    </citation>
    <scope>NUCLEOTIDE SEQUENCE [LARGE SCALE GENOMIC DNA]</scope>
    <source>
        <strain evidence="3">OBR1</strain>
    </source>
</reference>
<evidence type="ECO:0000313" key="3">
    <source>
        <dbReference type="Proteomes" id="UP000044377"/>
    </source>
</evidence>
<reference evidence="2 4" key="3">
    <citation type="submission" date="2016-09" db="EMBL/GenBank/DDBJ databases">
        <authorList>
            <person name="Doonan J."/>
            <person name="Pachebat J.A."/>
            <person name="Golyshin P.N."/>
            <person name="Denman S."/>
            <person name="Mcdonald J.E."/>
        </authorList>
    </citation>
    <scope>NUCLEOTIDE SEQUENCE [LARGE SCALE GENOMIC DNA]</scope>
    <source>
        <strain evidence="2 4">FRB141</strain>
    </source>
</reference>
<reference evidence="1" key="1">
    <citation type="submission" date="2015-01" db="EMBL/GenBank/DDBJ databases">
        <authorList>
            <person name="Xiang T."/>
            <person name="Song Y."/>
            <person name="Huang L."/>
            <person name="Wang B."/>
            <person name="Wu P."/>
        </authorList>
    </citation>
    <scope>NUCLEOTIDE SEQUENCE [LARGE SCALE GENOMIC DNA]</scope>
    <source>
        <strain evidence="1">OBR1</strain>
    </source>
</reference>
<dbReference type="EMBL" id="CGIG01000001">
    <property type="protein sequence ID" value="CPR17833.1"/>
    <property type="molecule type" value="Genomic_DNA"/>
</dbReference>
<evidence type="ECO:0000313" key="2">
    <source>
        <dbReference type="EMBL" id="RLM23473.1"/>
    </source>
</evidence>
<sequence length="114" mass="12789">MFYIQRDSNGHLIRVEERPFPEMSGELADDSTEALAWYESHKTAVAGLQQLRQSDLEMVRVLEDLIQVLIDKGVINITDFPTAAQLKLIGRAQAREALNGGLNKLISDDDDAMF</sequence>
<keyword evidence="1" id="KW-0456">Lyase</keyword>
<dbReference type="Proteomes" id="UP000285972">
    <property type="component" value="Unassembled WGS sequence"/>
</dbReference>
<dbReference type="KEGG" id="bgj:AWC36_01995"/>
<dbReference type="AlphaFoldDB" id="A0A0G4JWY2"/>
<keyword evidence="3" id="KW-1185">Reference proteome</keyword>
<gene>
    <name evidence="2" type="ORF">BIY26_11490</name>
    <name evidence="1" type="ORF">BN1221_02875</name>
</gene>
<dbReference type="Proteomes" id="UP000044377">
    <property type="component" value="Unassembled WGS sequence"/>
</dbReference>
<organism evidence="1 3">
    <name type="scientific">Brenneria goodwinii</name>
    <dbReference type="NCBI Taxonomy" id="1109412"/>
    <lineage>
        <taxon>Bacteria</taxon>
        <taxon>Pseudomonadati</taxon>
        <taxon>Pseudomonadota</taxon>
        <taxon>Gammaproteobacteria</taxon>
        <taxon>Enterobacterales</taxon>
        <taxon>Pectobacteriaceae</taxon>
        <taxon>Brenneria</taxon>
    </lineage>
</organism>
<evidence type="ECO:0000313" key="1">
    <source>
        <dbReference type="EMBL" id="CPR17833.1"/>
    </source>
</evidence>
<dbReference type="GeneID" id="70905545"/>
<dbReference type="OrthoDB" id="5703571at2"/>
<dbReference type="RefSeq" id="WP_048637855.1">
    <property type="nucleotide sequence ID" value="NZ_CGIG01000001.1"/>
</dbReference>
<name>A0A0G4JWY2_9GAMM</name>
<dbReference type="STRING" id="1109412.BN1221_02875"/>
<accession>A0A0G4JWY2</accession>